<dbReference type="AlphaFoldDB" id="A0A4R6JK25"/>
<organism evidence="2 3">
    <name type="scientific">Paractinoplanes brasiliensis</name>
    <dbReference type="NCBI Taxonomy" id="52695"/>
    <lineage>
        <taxon>Bacteria</taxon>
        <taxon>Bacillati</taxon>
        <taxon>Actinomycetota</taxon>
        <taxon>Actinomycetes</taxon>
        <taxon>Micromonosporales</taxon>
        <taxon>Micromonosporaceae</taxon>
        <taxon>Paractinoplanes</taxon>
    </lineage>
</organism>
<protein>
    <submittedName>
        <fullName evidence="2">DNA-binding protein YbaB</fullName>
    </submittedName>
</protein>
<dbReference type="Pfam" id="PF02575">
    <property type="entry name" value="YbaB_DNA_bd"/>
    <property type="match status" value="1"/>
</dbReference>
<dbReference type="SUPFAM" id="SSF82607">
    <property type="entry name" value="YbaB-like"/>
    <property type="match status" value="1"/>
</dbReference>
<dbReference type="Gene3D" id="3.30.1310.10">
    <property type="entry name" value="Nucleoid-associated protein YbaB-like domain"/>
    <property type="match status" value="1"/>
</dbReference>
<sequence length="251" mass="26797">MARDPWEAFAHLVEEGESLTNRARAADEVSAEPGSDSTASVRVTLDGQGRVAGVTVAAGWRGRVGADGLPDAVLEAARDAATKRFTAWGDAYGDDSGDTTGSAGPDVLAERLDFQRRLQEAASGEMSPQDRQAALTELLALVQAIERGIDEVSEGLDDTLNATHRGQSPDRHVTVTVTGAGEVTAVRYDRSWLRDAHEINIGRQTTAAFRAAYEQVAERGVRKLIAGSGLGEAQRATQDPYGLARRLRLTD</sequence>
<name>A0A4R6JK25_9ACTN</name>
<dbReference type="InterPro" id="IPR036894">
    <property type="entry name" value="YbaB-like_sf"/>
</dbReference>
<dbReference type="InterPro" id="IPR004401">
    <property type="entry name" value="YbaB/EbfC"/>
</dbReference>
<accession>A0A4R6JK25</accession>
<evidence type="ECO:0000256" key="1">
    <source>
        <dbReference type="SAM" id="MobiDB-lite"/>
    </source>
</evidence>
<comment type="caution">
    <text evidence="2">The sequence shown here is derived from an EMBL/GenBank/DDBJ whole genome shotgun (WGS) entry which is preliminary data.</text>
</comment>
<reference evidence="2 3" key="1">
    <citation type="submission" date="2019-03" db="EMBL/GenBank/DDBJ databases">
        <title>Sequencing the genomes of 1000 actinobacteria strains.</title>
        <authorList>
            <person name="Klenk H.-P."/>
        </authorList>
    </citation>
    <scope>NUCLEOTIDE SEQUENCE [LARGE SCALE GENOMIC DNA]</scope>
    <source>
        <strain evidence="2 3">DSM 43805</strain>
    </source>
</reference>
<keyword evidence="2" id="KW-0238">DNA-binding</keyword>
<dbReference type="OrthoDB" id="3295730at2"/>
<evidence type="ECO:0000313" key="3">
    <source>
        <dbReference type="Proteomes" id="UP000294901"/>
    </source>
</evidence>
<keyword evidence="3" id="KW-1185">Reference proteome</keyword>
<feature type="region of interest" description="Disordered" evidence="1">
    <location>
        <begin position="17"/>
        <end position="42"/>
    </location>
</feature>
<dbReference type="EMBL" id="SNWR01000001">
    <property type="protein sequence ID" value="TDO36560.1"/>
    <property type="molecule type" value="Genomic_DNA"/>
</dbReference>
<gene>
    <name evidence="2" type="ORF">C8E87_0137</name>
</gene>
<dbReference type="Proteomes" id="UP000294901">
    <property type="component" value="Unassembled WGS sequence"/>
</dbReference>
<dbReference type="RefSeq" id="WP_133871295.1">
    <property type="nucleotide sequence ID" value="NZ_BOMD01000102.1"/>
</dbReference>
<proteinExistence type="predicted"/>
<evidence type="ECO:0000313" key="2">
    <source>
        <dbReference type="EMBL" id="TDO36560.1"/>
    </source>
</evidence>
<dbReference type="GO" id="GO:0003677">
    <property type="term" value="F:DNA binding"/>
    <property type="evidence" value="ECO:0007669"/>
    <property type="project" value="UniProtKB-KW"/>
</dbReference>